<dbReference type="RefSeq" id="WP_137699195.1">
    <property type="nucleotide sequence ID" value="NZ_CP061336.1"/>
</dbReference>
<protein>
    <submittedName>
        <fullName evidence="1">Uncharacterized protein</fullName>
    </submittedName>
</protein>
<evidence type="ECO:0000313" key="2">
    <source>
        <dbReference type="Proteomes" id="UP000306409"/>
    </source>
</evidence>
<dbReference type="Proteomes" id="UP000306409">
    <property type="component" value="Chromosome"/>
</dbReference>
<keyword evidence="2" id="KW-1185">Reference proteome</keyword>
<dbReference type="EMBL" id="CP061336">
    <property type="protein sequence ID" value="QNU66410.1"/>
    <property type="molecule type" value="Genomic_DNA"/>
</dbReference>
<dbReference type="AlphaFoldDB" id="A0A4U7J5P7"/>
<evidence type="ECO:0000313" key="1">
    <source>
        <dbReference type="EMBL" id="QNU66410.1"/>
    </source>
</evidence>
<sequence>MYLKKLIMLKQLNESIFMDKRNASLQIALILLLSAILPIISNNSLGELPVNLVILRVSMYSMVLTIFSFALKTFFIERVQGTLVPLLSTPIKMTDIIFGKSFFLVITATLLSLVDQAIAIAYIYIINQSVTDIKWLLLQVIIQTLFVIPFFTGILSNIIGVMTMTAKNNRTASLSSLLPSLAVFILFAFTTNKEIHILYLQVIIVVSCIILNIAVFFYLKYRFNSERVLYERFSK</sequence>
<accession>A0A4U7J5P7</accession>
<reference evidence="1 2" key="1">
    <citation type="submission" date="2020-09" db="EMBL/GenBank/DDBJ databases">
        <title>Characterization and genome sequencing of Ruminiclostridium sp. nov. MA18.</title>
        <authorList>
            <person name="Rettenmaier R."/>
            <person name="Kowollik M.-L."/>
            <person name="Liebl W."/>
            <person name="Zverlov V."/>
        </authorList>
    </citation>
    <scope>NUCLEOTIDE SEQUENCE [LARGE SCALE GENOMIC DNA]</scope>
    <source>
        <strain evidence="1 2">MA18</strain>
    </source>
</reference>
<proteinExistence type="predicted"/>
<gene>
    <name evidence="1" type="ORF">EHE19_016310</name>
</gene>
<dbReference type="KEGG" id="rher:EHE19_016310"/>
<name>A0A4U7J5P7_9FIRM</name>
<dbReference type="OrthoDB" id="5486437at2"/>
<organism evidence="1 2">
    <name type="scientific">Ruminiclostridium herbifermentans</name>
    <dbReference type="NCBI Taxonomy" id="2488810"/>
    <lineage>
        <taxon>Bacteria</taxon>
        <taxon>Bacillati</taxon>
        <taxon>Bacillota</taxon>
        <taxon>Clostridia</taxon>
        <taxon>Eubacteriales</taxon>
        <taxon>Oscillospiraceae</taxon>
        <taxon>Ruminiclostridium</taxon>
    </lineage>
</organism>